<dbReference type="RefSeq" id="WP_119323597.1">
    <property type="nucleotide sequence ID" value="NZ_AP025739.1"/>
</dbReference>
<evidence type="ECO:0000313" key="2">
    <source>
        <dbReference type="EMBL" id="BDI30146.1"/>
    </source>
</evidence>
<sequence length="822" mass="92627">MDPLSGDPKSKLLRAAWEALSAVRAPNSEILSSLRTVLSNSVPATFEPAPRPYAFAELSAREPIKPTAAHPRAYRGTTEKPPKDKSPQVTDLRPFLCDQFAAQDLIASLSAPDNFYTGRDGSAFHDTLIPDLSPVFIANLYPALRKKTAATVAEAHALFHRFGLERDESLLACVTQLYALSDYTPHWLEITMNFSPRQQAGFMGMLLLTKAYQIDPDLTPELGEIATEIANSPESAYRTYCLLRGLAHGVDSRYLREGFRLNDRCQMSRSFHEIDQSGEFPTETLEPILERIECEGDSDARWKSMNFWTACGKLDGLTALIESRDWSQWRSDIALSLLYFYSCPARLESPSEAKTKWRSAHAHADKTEEILKRIPSEYQSKFLESLREFVWRTECKDWGARSIPDACALLERICRPTFHPSLETSYLWMDFIAYFDISQRESLIGAPDSSFHQMEKSCRTSNAANHVSGGNWALAKIMPAFTLACFLAAPARLFRTGKTLGCLSSEERLEMAKAFAREPWMSHDIGELSDAEAYGWIAAMDRPALAKAIPKELRSHYDGERVLNAPRLAHYHAQMRRQWLRACLEMMEDRIYDRLSRGLPIDELELDDDIRHTLQMQMVADENRKPLRKLLTAHWAGRSDYLMKHPLTIQWLKKHPELDLDLWFSGIPCQQTIAPWGEVTITLERDPIEALKLGTYVGSCLGLGGICAYSAAATVLDINKQVLYARDTKETVVGRQVVGYDEDGKLVGFPVYPHSAPATIRSLFAEYDRDFAAALGARLVRANGDSQYDIAFIVANTWWNDDLDLHATDKPKGSERGVIPSP</sequence>
<protein>
    <submittedName>
        <fullName evidence="2">Uncharacterized protein</fullName>
    </submittedName>
</protein>
<accession>A0A402D223</accession>
<evidence type="ECO:0000256" key="1">
    <source>
        <dbReference type="SAM" id="MobiDB-lite"/>
    </source>
</evidence>
<dbReference type="AlphaFoldDB" id="A0A402D223"/>
<dbReference type="Proteomes" id="UP000287394">
    <property type="component" value="Chromosome"/>
</dbReference>
<gene>
    <name evidence="2" type="ORF">CCAX7_21970</name>
</gene>
<feature type="region of interest" description="Disordered" evidence="1">
    <location>
        <begin position="66"/>
        <end position="89"/>
    </location>
</feature>
<dbReference type="KEGG" id="ccot:CCAX7_21970"/>
<keyword evidence="3" id="KW-1185">Reference proteome</keyword>
<reference evidence="2 3" key="1">
    <citation type="journal article" date="2019" name="Int. J. Syst. Evol. Microbiol.">
        <title>Capsulimonas corticalis gen. nov., sp. nov., an aerobic capsulated bacterium, of a novel bacterial order, Capsulimonadales ord. nov., of the class Armatimonadia of the phylum Armatimonadetes.</title>
        <authorList>
            <person name="Li J."/>
            <person name="Kudo C."/>
            <person name="Tonouchi A."/>
        </authorList>
    </citation>
    <scope>NUCLEOTIDE SEQUENCE [LARGE SCALE GENOMIC DNA]</scope>
    <source>
        <strain evidence="2 3">AX-7</strain>
    </source>
</reference>
<feature type="compositionally biased region" description="Basic and acidic residues" evidence="1">
    <location>
        <begin position="77"/>
        <end position="86"/>
    </location>
</feature>
<evidence type="ECO:0000313" key="3">
    <source>
        <dbReference type="Proteomes" id="UP000287394"/>
    </source>
</evidence>
<name>A0A402D223_9BACT</name>
<dbReference type="EMBL" id="AP025739">
    <property type="protein sequence ID" value="BDI30146.1"/>
    <property type="molecule type" value="Genomic_DNA"/>
</dbReference>
<dbReference type="OrthoDB" id="8768613at2"/>
<proteinExistence type="predicted"/>
<organism evidence="2 3">
    <name type="scientific">Capsulimonas corticalis</name>
    <dbReference type="NCBI Taxonomy" id="2219043"/>
    <lineage>
        <taxon>Bacteria</taxon>
        <taxon>Bacillati</taxon>
        <taxon>Armatimonadota</taxon>
        <taxon>Armatimonadia</taxon>
        <taxon>Capsulimonadales</taxon>
        <taxon>Capsulimonadaceae</taxon>
        <taxon>Capsulimonas</taxon>
    </lineage>
</organism>